<reference evidence="1 2" key="1">
    <citation type="submission" date="2017-11" db="EMBL/GenBank/DDBJ databases">
        <title>De novo assembly and phasing of dikaryotic genomes from two isolates of Puccinia coronata f. sp. avenae, the causal agent of oat crown rust.</title>
        <authorList>
            <person name="Miller M.E."/>
            <person name="Zhang Y."/>
            <person name="Omidvar V."/>
            <person name="Sperschneider J."/>
            <person name="Schwessinger B."/>
            <person name="Raley C."/>
            <person name="Palmer J.M."/>
            <person name="Garnica D."/>
            <person name="Upadhyaya N."/>
            <person name="Rathjen J."/>
            <person name="Taylor J.M."/>
            <person name="Park R.F."/>
            <person name="Dodds P.N."/>
            <person name="Hirsch C.D."/>
            <person name="Kianian S.F."/>
            <person name="Figueroa M."/>
        </authorList>
    </citation>
    <scope>NUCLEOTIDE SEQUENCE [LARGE SCALE GENOMIC DNA]</scope>
    <source>
        <strain evidence="1">12NC29</strain>
    </source>
</reference>
<evidence type="ECO:0000313" key="1">
    <source>
        <dbReference type="EMBL" id="PLW25710.1"/>
    </source>
</evidence>
<keyword evidence="2" id="KW-1185">Reference proteome</keyword>
<name>A0A2N5TJP8_9BASI</name>
<dbReference type="Proteomes" id="UP000235388">
    <property type="component" value="Unassembled WGS sequence"/>
</dbReference>
<evidence type="ECO:0000313" key="2">
    <source>
        <dbReference type="Proteomes" id="UP000235388"/>
    </source>
</evidence>
<proteinExistence type="predicted"/>
<accession>A0A2N5TJP8</accession>
<dbReference type="EMBL" id="PGCJ01000594">
    <property type="protein sequence ID" value="PLW25710.1"/>
    <property type="molecule type" value="Genomic_DNA"/>
</dbReference>
<sequence length="118" mass="12677">MDHHSYTNTIPDTNPVIIDELYITFYRYIGTRQTDQHVRSLEPASPRLSPSLEMPSPLIGIEDSQSTTIQGASATSSHIESQPSTYGGVDMRSTTIQGSGGSVANTYLSSTAHSTNSG</sequence>
<gene>
    <name evidence="1" type="ORF">PCANC_28289</name>
</gene>
<protein>
    <submittedName>
        <fullName evidence="1">Uncharacterized protein</fullName>
    </submittedName>
</protein>
<comment type="caution">
    <text evidence="1">The sequence shown here is derived from an EMBL/GenBank/DDBJ whole genome shotgun (WGS) entry which is preliminary data.</text>
</comment>
<dbReference type="AlphaFoldDB" id="A0A2N5TJP8"/>
<organism evidence="1 2">
    <name type="scientific">Puccinia coronata f. sp. avenae</name>
    <dbReference type="NCBI Taxonomy" id="200324"/>
    <lineage>
        <taxon>Eukaryota</taxon>
        <taxon>Fungi</taxon>
        <taxon>Dikarya</taxon>
        <taxon>Basidiomycota</taxon>
        <taxon>Pucciniomycotina</taxon>
        <taxon>Pucciniomycetes</taxon>
        <taxon>Pucciniales</taxon>
        <taxon>Pucciniaceae</taxon>
        <taxon>Puccinia</taxon>
    </lineage>
</organism>